<dbReference type="PANTHER" id="PTHR30055:SF146">
    <property type="entry name" value="HTH-TYPE TRANSCRIPTIONAL DUAL REGULATOR CECR"/>
    <property type="match status" value="1"/>
</dbReference>
<gene>
    <name evidence="4" type="ORF">BM536_000110</name>
</gene>
<dbReference type="Proteomes" id="UP000184286">
    <property type="component" value="Unassembled WGS sequence"/>
</dbReference>
<evidence type="ECO:0000256" key="2">
    <source>
        <dbReference type="PROSITE-ProRule" id="PRU00335"/>
    </source>
</evidence>
<dbReference type="Gene3D" id="1.10.357.10">
    <property type="entry name" value="Tetracycline Repressor, domain 2"/>
    <property type="match status" value="1"/>
</dbReference>
<dbReference type="EMBL" id="MPOH02000001">
    <property type="protein sequence ID" value="OQD57859.1"/>
    <property type="molecule type" value="Genomic_DNA"/>
</dbReference>
<dbReference type="PROSITE" id="PS50977">
    <property type="entry name" value="HTH_TETR_2"/>
    <property type="match status" value="1"/>
</dbReference>
<dbReference type="InterPro" id="IPR009057">
    <property type="entry name" value="Homeodomain-like_sf"/>
</dbReference>
<dbReference type="AlphaFoldDB" id="A0A1V6MZK7"/>
<feature type="domain" description="HTH tetR-type" evidence="3">
    <location>
        <begin position="24"/>
        <end position="84"/>
    </location>
</feature>
<organism evidence="4 5">
    <name type="scientific">Streptomyces phaeoluteigriseus</name>
    <dbReference type="NCBI Taxonomy" id="114686"/>
    <lineage>
        <taxon>Bacteria</taxon>
        <taxon>Bacillati</taxon>
        <taxon>Actinomycetota</taxon>
        <taxon>Actinomycetes</taxon>
        <taxon>Kitasatosporales</taxon>
        <taxon>Streptomycetaceae</taxon>
        <taxon>Streptomyces</taxon>
        <taxon>Streptomyces aurantiacus group</taxon>
    </lineage>
</organism>
<evidence type="ECO:0000256" key="1">
    <source>
        <dbReference type="ARBA" id="ARBA00023125"/>
    </source>
</evidence>
<dbReference type="GO" id="GO:0000976">
    <property type="term" value="F:transcription cis-regulatory region binding"/>
    <property type="evidence" value="ECO:0007669"/>
    <property type="project" value="TreeGrafter"/>
</dbReference>
<dbReference type="PANTHER" id="PTHR30055">
    <property type="entry name" value="HTH-TYPE TRANSCRIPTIONAL REGULATOR RUTR"/>
    <property type="match status" value="1"/>
</dbReference>
<protein>
    <recommendedName>
        <fullName evidence="3">HTH tetR-type domain-containing protein</fullName>
    </recommendedName>
</protein>
<dbReference type="InterPro" id="IPR001647">
    <property type="entry name" value="HTH_TetR"/>
</dbReference>
<name>A0A1V6MZK7_9ACTN</name>
<proteinExistence type="predicted"/>
<comment type="caution">
    <text evidence="4">The sequence shown here is derived from an EMBL/GenBank/DDBJ whole genome shotgun (WGS) entry which is preliminary data.</text>
</comment>
<dbReference type="GO" id="GO:0003700">
    <property type="term" value="F:DNA-binding transcription factor activity"/>
    <property type="evidence" value="ECO:0007669"/>
    <property type="project" value="TreeGrafter"/>
</dbReference>
<feature type="DNA-binding region" description="H-T-H motif" evidence="2">
    <location>
        <begin position="47"/>
        <end position="66"/>
    </location>
</feature>
<reference evidence="5" key="1">
    <citation type="submission" date="2016-11" db="EMBL/GenBank/DDBJ databases">
        <authorList>
            <person name="Schniete J.K."/>
            <person name="Salih T."/>
            <person name="Algora Gallardo L."/>
            <person name="Martinez Fernandez S."/>
            <person name="Herron P.R."/>
        </authorList>
    </citation>
    <scope>NUCLEOTIDE SEQUENCE [LARGE SCALE GENOMIC DNA]</scope>
    <source>
        <strain evidence="5">DSM 41896</strain>
    </source>
</reference>
<accession>A0A1V6MZK7</accession>
<dbReference type="STRING" id="114686.BM536_000110"/>
<sequence>MSAHTPSTPQAATHTDPPRIAWRKAMRDRVLIEAHSLASLAGWDKVRVSEIAFRAGVSRPSIYSEFGNKAGIGRALVEQEADLFLLGLGTVLDTAENEGVEAVLTAGVTYALSEAARNPLIRAVTAAARGTTDSLLPYLSTRPDPVFTKARNLLAARLERTAPEVPAEKRKQVADVAVRLTVSHIILPATESAPTSVIVARAATAMLRT</sequence>
<dbReference type="Pfam" id="PF18556">
    <property type="entry name" value="TetR_C_35"/>
    <property type="match status" value="1"/>
</dbReference>
<dbReference type="OrthoDB" id="4371863at2"/>
<keyword evidence="1 2" id="KW-0238">DNA-binding</keyword>
<evidence type="ECO:0000313" key="4">
    <source>
        <dbReference type="EMBL" id="OQD57859.1"/>
    </source>
</evidence>
<evidence type="ECO:0000313" key="5">
    <source>
        <dbReference type="Proteomes" id="UP000184286"/>
    </source>
</evidence>
<dbReference type="SUPFAM" id="SSF46689">
    <property type="entry name" value="Homeodomain-like"/>
    <property type="match status" value="1"/>
</dbReference>
<reference evidence="4 5" key="2">
    <citation type="submission" date="2017-02" db="EMBL/GenBank/DDBJ databases">
        <title>Draft genome sequence of Streptomyces phaeoluteigriseus type strain DSM41896.</title>
        <authorList>
            <person name="Salih T.S."/>
            <person name="Algora Gallardo L."/>
            <person name="Melo Santos T."/>
            <person name="Filgueira Martinez S."/>
            <person name="Herron P.R."/>
        </authorList>
    </citation>
    <scope>NUCLEOTIDE SEQUENCE [LARGE SCALE GENOMIC DNA]</scope>
    <source>
        <strain evidence="4 5">DSM 41896</strain>
    </source>
</reference>
<dbReference type="InterPro" id="IPR040611">
    <property type="entry name" value="AlkX_C"/>
</dbReference>
<dbReference type="InterPro" id="IPR050109">
    <property type="entry name" value="HTH-type_TetR-like_transc_reg"/>
</dbReference>
<dbReference type="Pfam" id="PF00440">
    <property type="entry name" value="TetR_N"/>
    <property type="match status" value="1"/>
</dbReference>
<evidence type="ECO:0000259" key="3">
    <source>
        <dbReference type="PROSITE" id="PS50977"/>
    </source>
</evidence>